<evidence type="ECO:0000313" key="7">
    <source>
        <dbReference type="Proteomes" id="UP001652564"/>
    </source>
</evidence>
<keyword evidence="7" id="KW-1185">Reference proteome</keyword>
<name>A0ABT2ZQW7_9RHOB</name>
<dbReference type="PROSITE" id="PS50244">
    <property type="entry name" value="S5A_REDUCTASE"/>
    <property type="match status" value="1"/>
</dbReference>
<evidence type="ECO:0000256" key="4">
    <source>
        <dbReference type="ARBA" id="ARBA00023136"/>
    </source>
</evidence>
<keyword evidence="2 5" id="KW-0812">Transmembrane</keyword>
<dbReference type="InterPro" id="IPR007318">
    <property type="entry name" value="Phopholipid_MeTrfase"/>
</dbReference>
<accession>A0ABT2ZQW7</accession>
<comment type="subcellular location">
    <subcellularLocation>
        <location evidence="1">Endomembrane system</location>
        <topology evidence="1">Multi-pass membrane protein</topology>
    </subcellularLocation>
</comment>
<organism evidence="6 7">
    <name type="scientific">Albidovulum litorale</name>
    <dbReference type="NCBI Taxonomy" id="2984134"/>
    <lineage>
        <taxon>Bacteria</taxon>
        <taxon>Pseudomonadati</taxon>
        <taxon>Pseudomonadota</taxon>
        <taxon>Alphaproteobacteria</taxon>
        <taxon>Rhodobacterales</taxon>
        <taxon>Paracoccaceae</taxon>
        <taxon>Albidovulum</taxon>
    </lineage>
</organism>
<dbReference type="EMBL" id="JAOWKZ010000003">
    <property type="protein sequence ID" value="MCV2873555.1"/>
    <property type="molecule type" value="Genomic_DNA"/>
</dbReference>
<evidence type="ECO:0000256" key="2">
    <source>
        <dbReference type="ARBA" id="ARBA00022692"/>
    </source>
</evidence>
<dbReference type="PANTHER" id="PTHR12714">
    <property type="entry name" value="PROTEIN-S ISOPRENYLCYSTEINE O-METHYLTRANSFERASE"/>
    <property type="match status" value="1"/>
</dbReference>
<evidence type="ECO:0000313" key="6">
    <source>
        <dbReference type="EMBL" id="MCV2873555.1"/>
    </source>
</evidence>
<evidence type="ECO:0000256" key="3">
    <source>
        <dbReference type="ARBA" id="ARBA00022989"/>
    </source>
</evidence>
<gene>
    <name evidence="6" type="ORF">OEZ71_14735</name>
</gene>
<dbReference type="Gene3D" id="1.20.120.1630">
    <property type="match status" value="1"/>
</dbReference>
<dbReference type="PANTHER" id="PTHR12714:SF24">
    <property type="entry name" value="SLR1182 PROTEIN"/>
    <property type="match status" value="1"/>
</dbReference>
<evidence type="ECO:0000256" key="1">
    <source>
        <dbReference type="ARBA" id="ARBA00004127"/>
    </source>
</evidence>
<evidence type="ECO:0000256" key="5">
    <source>
        <dbReference type="SAM" id="Phobius"/>
    </source>
</evidence>
<dbReference type="Pfam" id="PF04191">
    <property type="entry name" value="PEMT"/>
    <property type="match status" value="1"/>
</dbReference>
<proteinExistence type="predicted"/>
<dbReference type="Proteomes" id="UP001652564">
    <property type="component" value="Unassembled WGS sequence"/>
</dbReference>
<keyword evidence="4 5" id="KW-0472">Membrane</keyword>
<dbReference type="RefSeq" id="WP_263740759.1">
    <property type="nucleotide sequence ID" value="NZ_JAOWKZ010000003.1"/>
</dbReference>
<feature type="transmembrane region" description="Helical" evidence="5">
    <location>
        <begin position="35"/>
        <end position="58"/>
    </location>
</feature>
<keyword evidence="3 5" id="KW-1133">Transmembrane helix</keyword>
<reference evidence="6 7" key="1">
    <citation type="submission" date="2022-10" db="EMBL/GenBank/DDBJ databases">
        <title>Defluviimonas sp. nov., isolated from ocean surface sediments.</title>
        <authorList>
            <person name="He W."/>
            <person name="Wang L."/>
            <person name="Zhang D.-F."/>
        </authorList>
    </citation>
    <scope>NUCLEOTIDE SEQUENCE [LARGE SCALE GENOMIC DNA]</scope>
    <source>
        <strain evidence="6 7">WL0050</strain>
    </source>
</reference>
<sequence length="146" mass="16250">MAKDVDFPPVWLAGFAAIGGLFGRAFPVHLALNDVVGSILILLGLVLMVIAALQMMVARTTVIPRRNPDAMVTGGVFRLSRNPIYLADVILLIGLYVAWDALIALPMIAVFIYVIQSRFILDEEARLSELFGEEYDAYRAKTRRWL</sequence>
<protein>
    <submittedName>
        <fullName evidence="6">Isoprenylcysteine carboxylmethyltransferase family protein</fullName>
    </submittedName>
</protein>
<comment type="caution">
    <text evidence="6">The sequence shown here is derived from an EMBL/GenBank/DDBJ whole genome shotgun (WGS) entry which is preliminary data.</text>
</comment>